<dbReference type="Proteomes" id="UP000661280">
    <property type="component" value="Chromosome 5"/>
</dbReference>
<dbReference type="KEGG" id="aluc:AKAW2_50171S"/>
<dbReference type="AlphaFoldDB" id="A0A7R7ZYS7"/>
<dbReference type="InterPro" id="IPR039261">
    <property type="entry name" value="FNR_nucleotide-bd"/>
</dbReference>
<reference evidence="2" key="2">
    <citation type="submission" date="2021-02" db="EMBL/GenBank/DDBJ databases">
        <title>Aspergillus luchuensis mut. kawachii IFO 4304 genome sequence.</title>
        <authorList>
            <person name="Mori K."/>
            <person name="Kadooka C."/>
            <person name="Goto M."/>
            <person name="Futagami T."/>
        </authorList>
    </citation>
    <scope>NUCLEOTIDE SEQUENCE</scope>
    <source>
        <strain evidence="2">IFO 4308</strain>
    </source>
</reference>
<sequence length="390" mass="43904">MDITVPSGAKVESGQYLYLWLPQAGLRTASQLPLFYVSSWEDTPQPNDTWTPGPEHLPSQRAQIDVSEQSASQENTLSEADTLVPDDASLRSTEQGEEWRQAGTAAEREAAVHTTSQRHGSRGRAWLHPARGHCTLHVLARPQSSALAAALYDAEQLHNARHSAFVLGPYGRPPDLARFGIVLLIVEDIGIARVFSLIQTLVLASEQHRGMVRKLVVVWQMGDLDNRRWVNMQHLLDLDRQEFQILRFVLYYRRNCNHEPSRNPGTRIRFRKGSVDLAQTIRRYLNTRRGSMLVGGMDPLRGRWGKAGSSDEAILTDPLSPVCARQSIRNQVRAIVQPKLSDDLRLLDLDVEPYHQWLGSDSTVADTTGPSRNHLQWIGSRITEGRDHSR</sequence>
<dbReference type="GeneID" id="64961151"/>
<dbReference type="RefSeq" id="XP_041543591.1">
    <property type="nucleotide sequence ID" value="XM_041689958.1"/>
</dbReference>
<protein>
    <submittedName>
        <fullName evidence="2">Uncharacterized protein</fullName>
    </submittedName>
</protein>
<organism evidence="2 3">
    <name type="scientific">Aspergillus kawachii</name>
    <name type="common">White koji mold</name>
    <name type="synonym">Aspergillus awamori var. kawachi</name>
    <dbReference type="NCBI Taxonomy" id="1069201"/>
    <lineage>
        <taxon>Eukaryota</taxon>
        <taxon>Fungi</taxon>
        <taxon>Dikarya</taxon>
        <taxon>Ascomycota</taxon>
        <taxon>Pezizomycotina</taxon>
        <taxon>Eurotiomycetes</taxon>
        <taxon>Eurotiomycetidae</taxon>
        <taxon>Eurotiales</taxon>
        <taxon>Aspergillaceae</taxon>
        <taxon>Aspergillus</taxon>
        <taxon>Aspergillus subgen. Circumdati</taxon>
    </lineage>
</organism>
<dbReference type="EMBL" id="AP024429">
    <property type="protein sequence ID" value="BCR99828.1"/>
    <property type="molecule type" value="Genomic_DNA"/>
</dbReference>
<feature type="compositionally biased region" description="Polar residues" evidence="1">
    <location>
        <begin position="63"/>
        <end position="79"/>
    </location>
</feature>
<accession>A0A7R7ZYS7</accession>
<keyword evidence="3" id="KW-1185">Reference proteome</keyword>
<proteinExistence type="predicted"/>
<evidence type="ECO:0000256" key="1">
    <source>
        <dbReference type="SAM" id="MobiDB-lite"/>
    </source>
</evidence>
<dbReference type="OrthoDB" id="4506729at2759"/>
<reference evidence="2" key="1">
    <citation type="submission" date="2021-01" db="EMBL/GenBank/DDBJ databases">
        <authorList>
            <consortium name="Aspergillus luchuensis mut. kawachii IFO 4304 genome sequencing consortium"/>
            <person name="Kazuki M."/>
            <person name="Futagami T."/>
        </authorList>
    </citation>
    <scope>NUCLEOTIDE SEQUENCE</scope>
    <source>
        <strain evidence="2">IFO 4308</strain>
    </source>
</reference>
<dbReference type="Gene3D" id="3.40.50.80">
    <property type="entry name" value="Nucleotide-binding domain of ferredoxin-NADP reductase (FNR) module"/>
    <property type="match status" value="1"/>
</dbReference>
<evidence type="ECO:0000313" key="2">
    <source>
        <dbReference type="EMBL" id="BCR99828.1"/>
    </source>
</evidence>
<feature type="region of interest" description="Disordered" evidence="1">
    <location>
        <begin position="63"/>
        <end position="124"/>
    </location>
</feature>
<evidence type="ECO:0000313" key="3">
    <source>
        <dbReference type="Proteomes" id="UP000661280"/>
    </source>
</evidence>
<name>A0A7R7ZYS7_ASPKA</name>
<gene>
    <name evidence="2" type="ORF">AKAW2_50171S</name>
</gene>